<gene>
    <name evidence="1" type="ORF">HPP92_024742</name>
</gene>
<dbReference type="OrthoDB" id="5835829at2759"/>
<organism evidence="1 2">
    <name type="scientific">Vanilla planifolia</name>
    <name type="common">Vanilla</name>
    <dbReference type="NCBI Taxonomy" id="51239"/>
    <lineage>
        <taxon>Eukaryota</taxon>
        <taxon>Viridiplantae</taxon>
        <taxon>Streptophyta</taxon>
        <taxon>Embryophyta</taxon>
        <taxon>Tracheophyta</taxon>
        <taxon>Spermatophyta</taxon>
        <taxon>Magnoliopsida</taxon>
        <taxon>Liliopsida</taxon>
        <taxon>Asparagales</taxon>
        <taxon>Orchidaceae</taxon>
        <taxon>Vanilloideae</taxon>
        <taxon>Vanilleae</taxon>
        <taxon>Vanilla</taxon>
    </lineage>
</organism>
<sequence length="62" mass="7448">MKNDEAFISVDHSFHQKSMKVIRSKSEWDDASNGRIGKAKMKDKKVERDKWEEWEEVMKYSL</sequence>
<comment type="caution">
    <text evidence="1">The sequence shown here is derived from an EMBL/GenBank/DDBJ whole genome shotgun (WGS) entry which is preliminary data.</text>
</comment>
<reference evidence="1 2" key="1">
    <citation type="journal article" date="2020" name="Nat. Food">
        <title>A phased Vanilla planifolia genome enables genetic improvement of flavour and production.</title>
        <authorList>
            <person name="Hasing T."/>
            <person name="Tang H."/>
            <person name="Brym M."/>
            <person name="Khazi F."/>
            <person name="Huang T."/>
            <person name="Chambers A.H."/>
        </authorList>
    </citation>
    <scope>NUCLEOTIDE SEQUENCE [LARGE SCALE GENOMIC DNA]</scope>
    <source>
        <tissue evidence="1">Leaf</tissue>
    </source>
</reference>
<accession>A0A835PK83</accession>
<keyword evidence="2" id="KW-1185">Reference proteome</keyword>
<proteinExistence type="predicted"/>
<dbReference type="Proteomes" id="UP000636800">
    <property type="component" value="Chromosome 13"/>
</dbReference>
<evidence type="ECO:0000313" key="2">
    <source>
        <dbReference type="Proteomes" id="UP000636800"/>
    </source>
</evidence>
<name>A0A835PK83_VANPL</name>
<dbReference type="AlphaFoldDB" id="A0A835PK83"/>
<dbReference type="EMBL" id="JADCNL010000013">
    <property type="protein sequence ID" value="KAG0455450.1"/>
    <property type="molecule type" value="Genomic_DNA"/>
</dbReference>
<evidence type="ECO:0000313" key="1">
    <source>
        <dbReference type="EMBL" id="KAG0455450.1"/>
    </source>
</evidence>
<protein>
    <submittedName>
        <fullName evidence="1">Uncharacterized protein</fullName>
    </submittedName>
</protein>